<evidence type="ECO:0000313" key="2">
    <source>
        <dbReference type="Proteomes" id="UP000071065"/>
    </source>
</evidence>
<accession>A0A142B7Y3</accession>
<proteinExistence type="predicted"/>
<dbReference type="EMBL" id="CP013251">
    <property type="protein sequence ID" value="AMO54859.1"/>
    <property type="molecule type" value="Genomic_DNA"/>
</dbReference>
<dbReference type="RefSeq" id="WP_201772252.1">
    <property type="nucleotide sequence ID" value="NZ_CP013251.1"/>
</dbReference>
<dbReference type="PATRIC" id="fig|570277.3.peg.664"/>
<dbReference type="KEGG" id="emp:EZMO1_0619"/>
<reference evidence="1 2" key="1">
    <citation type="journal article" date="2016" name="Front. Microbiol.">
        <title>Genomic Insight into the Host-Endosymbiont Relationship of Endozoicomonas montiporae CL-33(T) with its Coral Host.</title>
        <authorList>
            <person name="Ding J.-Y."/>
            <person name="Shiu J.-H."/>
            <person name="Chen W.-M."/>
            <person name="Chiang Y.-R."/>
            <person name="Tang S.-L."/>
        </authorList>
    </citation>
    <scope>NUCLEOTIDE SEQUENCE [LARGE SCALE GENOMIC DNA]</scope>
    <source>
        <strain evidence="1 2">CL-33</strain>
    </source>
</reference>
<protein>
    <recommendedName>
        <fullName evidence="3">DUF1800 domain-containing protein</fullName>
    </recommendedName>
</protein>
<dbReference type="AlphaFoldDB" id="A0A142B7Y3"/>
<dbReference type="Pfam" id="PF08811">
    <property type="entry name" value="DUF1800"/>
    <property type="match status" value="1"/>
</dbReference>
<dbReference type="STRING" id="570277.EZMO1_0619"/>
<gene>
    <name evidence="1" type="ORF">EZMO1_0619</name>
</gene>
<name>A0A142B7Y3_9GAMM</name>
<dbReference type="Proteomes" id="UP000071065">
    <property type="component" value="Chromosome"/>
</dbReference>
<organism evidence="1 2">
    <name type="scientific">Endozoicomonas montiporae CL-33</name>
    <dbReference type="NCBI Taxonomy" id="570277"/>
    <lineage>
        <taxon>Bacteria</taxon>
        <taxon>Pseudomonadati</taxon>
        <taxon>Pseudomonadota</taxon>
        <taxon>Gammaproteobacteria</taxon>
        <taxon>Oceanospirillales</taxon>
        <taxon>Endozoicomonadaceae</taxon>
        <taxon>Endozoicomonas</taxon>
    </lineage>
</organism>
<dbReference type="InterPro" id="IPR014917">
    <property type="entry name" value="DUF1800"/>
</dbReference>
<evidence type="ECO:0000313" key="1">
    <source>
        <dbReference type="EMBL" id="AMO54859.1"/>
    </source>
</evidence>
<evidence type="ECO:0008006" key="3">
    <source>
        <dbReference type="Google" id="ProtNLM"/>
    </source>
</evidence>
<sequence length="442" mass="48993">MMNDRHAVIAANRFGLGAKPGDLNIARGNPEQWLLNQLTLPDLSSGHPDSGEVLDAFYVYRRKVNRFRQQKMMEKPDNIAGQLFVRMAADTVYGAVKDEHSLNWRLLDFFSNHFSVSGQGGMMKPLAPTLEREAIAPNLLGSFEQMLVAVEQHPAMLVYLDNAKSVGPSTRAAGNKRGLNENLAREILELHTLGVHGGYNLEDIQELAKAISGWSVSRPKESQHGFVFRQATHEPGTRVVLGKVYRDTGIDQGEAILKDLAIHPATAKFVSFKLARHFISDSPSEDLVKAMTETWRQTKGNIKSVVTTMIEHPDAWHPTPAKLKTPREFYISTLRLTGLPLPNARLLVNTLVNLGHAPFGAGSPAGFSDKSSAWDGADALLKRVDWVNMISRQVRMNQPPLELAQAHSGSLLSDHTAKMVSRAESRQQGLALYLMSPEFLRR</sequence>